<dbReference type="SUPFAM" id="SSF56815">
    <property type="entry name" value="Sec1/munc18-like (SM) proteins"/>
    <property type="match status" value="1"/>
</dbReference>
<dbReference type="InterPro" id="IPR001619">
    <property type="entry name" value="Sec1-like"/>
</dbReference>
<feature type="region of interest" description="Disordered" evidence="2">
    <location>
        <begin position="573"/>
        <end position="609"/>
    </location>
</feature>
<dbReference type="PIRSF" id="PIRSF005715">
    <property type="entry name" value="VPS45_Sec1"/>
    <property type="match status" value="1"/>
</dbReference>
<proteinExistence type="inferred from homology"/>
<dbReference type="Gene3D" id="3.90.830.10">
    <property type="entry name" value="Syntaxin Binding Protein 1, Chain A, domain 2"/>
    <property type="match status" value="1"/>
</dbReference>
<dbReference type="InterPro" id="IPR043154">
    <property type="entry name" value="Sec-1-like_dom1"/>
</dbReference>
<gene>
    <name evidence="3" type="ORF">LGLO00237_LOCUS3255</name>
</gene>
<dbReference type="InterPro" id="IPR036045">
    <property type="entry name" value="Sec1-like_sf"/>
</dbReference>
<organism evidence="3">
    <name type="scientific">Lotharella globosa</name>
    <dbReference type="NCBI Taxonomy" id="91324"/>
    <lineage>
        <taxon>Eukaryota</taxon>
        <taxon>Sar</taxon>
        <taxon>Rhizaria</taxon>
        <taxon>Cercozoa</taxon>
        <taxon>Chlorarachniophyceae</taxon>
        <taxon>Lotharella</taxon>
    </lineage>
</organism>
<dbReference type="GO" id="GO:0016192">
    <property type="term" value="P:vesicle-mediated transport"/>
    <property type="evidence" value="ECO:0007669"/>
    <property type="project" value="InterPro"/>
</dbReference>
<evidence type="ECO:0000256" key="2">
    <source>
        <dbReference type="SAM" id="MobiDB-lite"/>
    </source>
</evidence>
<accession>A0A7S3YDX2</accession>
<dbReference type="EMBL" id="HBIV01004629">
    <property type="protein sequence ID" value="CAE0648787.1"/>
    <property type="molecule type" value="Transcribed_RNA"/>
</dbReference>
<evidence type="ECO:0000313" key="3">
    <source>
        <dbReference type="EMBL" id="CAE0648787.1"/>
    </source>
</evidence>
<dbReference type="Pfam" id="PF00995">
    <property type="entry name" value="Sec1"/>
    <property type="match status" value="1"/>
</dbReference>
<reference evidence="3" key="1">
    <citation type="submission" date="2021-01" db="EMBL/GenBank/DDBJ databases">
        <authorList>
            <person name="Corre E."/>
            <person name="Pelletier E."/>
            <person name="Niang G."/>
            <person name="Scheremetjew M."/>
            <person name="Finn R."/>
            <person name="Kale V."/>
            <person name="Holt S."/>
            <person name="Cochrane G."/>
            <person name="Meng A."/>
            <person name="Brown T."/>
            <person name="Cohen L."/>
        </authorList>
    </citation>
    <scope>NUCLEOTIDE SEQUENCE</scope>
    <source>
        <strain evidence="3">CCCM811</strain>
    </source>
</reference>
<dbReference type="Gene3D" id="3.40.50.1910">
    <property type="match status" value="1"/>
</dbReference>
<protein>
    <submittedName>
        <fullName evidence="3">Uncharacterized protein</fullName>
    </submittedName>
</protein>
<dbReference type="InterPro" id="IPR043127">
    <property type="entry name" value="Sec-1-like_dom3a"/>
</dbReference>
<name>A0A7S3YDX2_9EUKA</name>
<sequence>MSKNQAFSLKSVLRTKLVDEVLASHKKQDPYMVLVLDPHTSKIISSCCKMSDLLERGFVAIQNIENVRQSIDLPATYFLDVSGQDDDAHDDDEKILMALTADFSEGKDWDPVSKTGKLLKKKYLRAYVHATSTLQKKLIAKVLAQERRFVASCRALDEINIDFLALESHVFLLNQPYVLDTLIRSNTGGGMGESTRLIDRITKQLVSLCIMLNEKPYVRFEKPTSNSNCEKLLEMLASTTNFEATLRETTDKLPNWKPRPNPATLLFLNRTTDMAATLIHHISYQSVLVNVLGMQGDVLRVEVDKRGDEGKAKEIKSYVMSEEDDIWARQRHKHFDAVKNELYAEMKAFKEKSLSQKVKEGDGLDMDPKTMLKVVKDIPKYREMARQFNKHNSILKAAGAEINKPGRIQAMTLLQDLACGFDSSGSSVSPQSLWSAISDLLAKPDTAYLDKMQLALLYVITRGGMTSKEEDFFESNLQPEMMTVIRGLSHLNFNTKKPKNTYNLERGHLDMMKTRLTKIRNEKKIETEKEQDAKRKGQSFTKKAHYIGYRYLPKLHWVCSQLIEDKLDQKAYPWNNPPPKSGNRGMSRSTGFSVRRNRHKRQQSGMGSGDKQRLIVFVLGGITPSEMASVYEVGDQYNMEIIIGSTDLITSEEMVKCLSQGAIKKDQDLNPAVIQSANI</sequence>
<comment type="similarity">
    <text evidence="1">Belongs to the STXBP/unc-18/SEC1 family.</text>
</comment>
<dbReference type="AlphaFoldDB" id="A0A7S3YDX2"/>
<evidence type="ECO:0000256" key="1">
    <source>
        <dbReference type="ARBA" id="ARBA00009884"/>
    </source>
</evidence>
<dbReference type="PANTHER" id="PTHR11679">
    <property type="entry name" value="VESICLE PROTEIN SORTING-ASSOCIATED"/>
    <property type="match status" value="1"/>
</dbReference>
<dbReference type="InterPro" id="IPR027482">
    <property type="entry name" value="Sec1-like_dom2"/>
</dbReference>
<dbReference type="Gene3D" id="3.40.50.2060">
    <property type="match status" value="1"/>
</dbReference>
<dbReference type="Gene3D" id="1.25.40.60">
    <property type="match status" value="1"/>
</dbReference>